<evidence type="ECO:0000313" key="3">
    <source>
        <dbReference type="EMBL" id="RZT75727.1"/>
    </source>
</evidence>
<keyword evidence="4" id="KW-1185">Reference proteome</keyword>
<dbReference type="EMBL" id="SHKM01000003">
    <property type="protein sequence ID" value="RZT75727.1"/>
    <property type="molecule type" value="Genomic_DNA"/>
</dbReference>
<feature type="transmembrane region" description="Helical" evidence="1">
    <location>
        <begin position="224"/>
        <end position="244"/>
    </location>
</feature>
<gene>
    <name evidence="3" type="ORF">EV678_2914</name>
</gene>
<dbReference type="CDD" id="cd03396">
    <property type="entry name" value="PAP2_like_6"/>
    <property type="match status" value="1"/>
</dbReference>
<reference evidence="3 4" key="1">
    <citation type="submission" date="2019-02" db="EMBL/GenBank/DDBJ databases">
        <title>Genomic Encyclopedia of Type Strains, Phase IV (KMG-IV): sequencing the most valuable type-strain genomes for metagenomic binning, comparative biology and taxonomic classification.</title>
        <authorList>
            <person name="Goeker M."/>
        </authorList>
    </citation>
    <scope>NUCLEOTIDE SEQUENCE [LARGE SCALE GENOMIC DNA]</scope>
    <source>
        <strain evidence="3 4">DSM 21223</strain>
    </source>
</reference>
<keyword evidence="1" id="KW-1133">Transmembrane helix</keyword>
<dbReference type="Pfam" id="PF01569">
    <property type="entry name" value="PAP2"/>
    <property type="match status" value="1"/>
</dbReference>
<sequence length="255" mass="27492">MDNATSLPLPLAGVLERHAGRRWLLAQALLLALLAVLLLAVFENTGLDLALSQALFDPALGDFPMHHHWLFERVLHHGMKYASYALVCIALVPCWLGWKGELDWLPRRNALLAALGMVLIPIGVSLLKSLTNRHCPWDVLEFGGYAPYLGLLVPGPTDIKAGACFPAGHAAAGFLWLVWGVALRPAGRTWSRLALALGLVFGAGLGVVRLFQGAHFLSHVLWSAWFAWALSLALAAVLGADLGLRPGRGGQERVA</sequence>
<evidence type="ECO:0000256" key="1">
    <source>
        <dbReference type="SAM" id="Phobius"/>
    </source>
</evidence>
<protein>
    <submittedName>
        <fullName evidence="3">Membrane-associated PAP2 superfamily phosphatase</fullName>
    </submittedName>
</protein>
<dbReference type="InterPro" id="IPR000326">
    <property type="entry name" value="PAP2/HPO"/>
</dbReference>
<accession>A0ABY0IQQ5</accession>
<dbReference type="SUPFAM" id="SSF48317">
    <property type="entry name" value="Acid phosphatase/Vanadium-dependent haloperoxidase"/>
    <property type="match status" value="1"/>
</dbReference>
<feature type="transmembrane region" description="Helical" evidence="1">
    <location>
        <begin position="159"/>
        <end position="181"/>
    </location>
</feature>
<dbReference type="RefSeq" id="WP_130460037.1">
    <property type="nucleotide sequence ID" value="NZ_SHKM01000003.1"/>
</dbReference>
<feature type="transmembrane region" description="Helical" evidence="1">
    <location>
        <begin position="23"/>
        <end position="42"/>
    </location>
</feature>
<feature type="transmembrane region" description="Helical" evidence="1">
    <location>
        <begin position="81"/>
        <end position="98"/>
    </location>
</feature>
<dbReference type="InterPro" id="IPR036938">
    <property type="entry name" value="PAP2/HPO_sf"/>
</dbReference>
<organism evidence="3 4">
    <name type="scientific">Azospira oryzae</name>
    <dbReference type="NCBI Taxonomy" id="146939"/>
    <lineage>
        <taxon>Bacteria</taxon>
        <taxon>Pseudomonadati</taxon>
        <taxon>Pseudomonadota</taxon>
        <taxon>Betaproteobacteria</taxon>
        <taxon>Rhodocyclales</taxon>
        <taxon>Rhodocyclaceae</taxon>
        <taxon>Azospira</taxon>
    </lineage>
</organism>
<comment type="caution">
    <text evidence="3">The sequence shown here is derived from an EMBL/GenBank/DDBJ whole genome shotgun (WGS) entry which is preliminary data.</text>
</comment>
<feature type="transmembrane region" description="Helical" evidence="1">
    <location>
        <begin position="110"/>
        <end position="127"/>
    </location>
</feature>
<feature type="domain" description="Phosphatidic acid phosphatase type 2/haloperoxidase" evidence="2">
    <location>
        <begin position="111"/>
        <end position="236"/>
    </location>
</feature>
<proteinExistence type="predicted"/>
<evidence type="ECO:0000259" key="2">
    <source>
        <dbReference type="Pfam" id="PF01569"/>
    </source>
</evidence>
<dbReference type="Proteomes" id="UP000292136">
    <property type="component" value="Unassembled WGS sequence"/>
</dbReference>
<keyword evidence="1" id="KW-0812">Transmembrane</keyword>
<name>A0ABY0IQQ5_9RHOO</name>
<keyword evidence="1" id="KW-0472">Membrane</keyword>
<feature type="transmembrane region" description="Helical" evidence="1">
    <location>
        <begin position="193"/>
        <end position="212"/>
    </location>
</feature>
<evidence type="ECO:0000313" key="4">
    <source>
        <dbReference type="Proteomes" id="UP000292136"/>
    </source>
</evidence>